<dbReference type="GO" id="GO:0005524">
    <property type="term" value="F:ATP binding"/>
    <property type="evidence" value="ECO:0007669"/>
    <property type="project" value="TreeGrafter"/>
</dbReference>
<evidence type="ECO:0000256" key="1">
    <source>
        <dbReference type="SAM" id="MobiDB-lite"/>
    </source>
</evidence>
<dbReference type="Proteomes" id="UP000199019">
    <property type="component" value="Unassembled WGS sequence"/>
</dbReference>
<evidence type="ECO:0000259" key="2">
    <source>
        <dbReference type="Pfam" id="PF13614"/>
    </source>
</evidence>
<dbReference type="GO" id="GO:0051782">
    <property type="term" value="P:negative regulation of cell division"/>
    <property type="evidence" value="ECO:0007669"/>
    <property type="project" value="TreeGrafter"/>
</dbReference>
<dbReference type="PANTHER" id="PTHR43384">
    <property type="entry name" value="SEPTUM SITE-DETERMINING PROTEIN MIND HOMOLOG, CHLOROPLASTIC-RELATED"/>
    <property type="match status" value="1"/>
</dbReference>
<organism evidence="3 4">
    <name type="scientific">Pedococcus cremeus</name>
    <dbReference type="NCBI Taxonomy" id="587636"/>
    <lineage>
        <taxon>Bacteria</taxon>
        <taxon>Bacillati</taxon>
        <taxon>Actinomycetota</taxon>
        <taxon>Actinomycetes</taxon>
        <taxon>Micrococcales</taxon>
        <taxon>Intrasporangiaceae</taxon>
        <taxon>Pedococcus</taxon>
    </lineage>
</organism>
<dbReference type="STRING" id="587636.SAMN05216199_3655"/>
<gene>
    <name evidence="3" type="ORF">SAMN05216199_3655</name>
</gene>
<evidence type="ECO:0000313" key="3">
    <source>
        <dbReference type="EMBL" id="SES43766.1"/>
    </source>
</evidence>
<dbReference type="OrthoDB" id="3448281at2"/>
<dbReference type="RefSeq" id="WP_091761363.1">
    <property type="nucleotide sequence ID" value="NZ_FOHB01000007.1"/>
</dbReference>
<evidence type="ECO:0000313" key="4">
    <source>
        <dbReference type="Proteomes" id="UP000199019"/>
    </source>
</evidence>
<dbReference type="GO" id="GO:0005829">
    <property type="term" value="C:cytosol"/>
    <property type="evidence" value="ECO:0007669"/>
    <property type="project" value="TreeGrafter"/>
</dbReference>
<feature type="region of interest" description="Disordered" evidence="1">
    <location>
        <begin position="371"/>
        <end position="398"/>
    </location>
</feature>
<dbReference type="Pfam" id="PF13614">
    <property type="entry name" value="AAA_31"/>
    <property type="match status" value="1"/>
</dbReference>
<keyword evidence="4" id="KW-1185">Reference proteome</keyword>
<dbReference type="InterPro" id="IPR025669">
    <property type="entry name" value="AAA_dom"/>
</dbReference>
<proteinExistence type="predicted"/>
<sequence length="398" mass="42763">MTLLWDNDPAAAERFSYAVGGDITRQDSHAALIRSLEDSPGEHLVVIGPDIDMQSACDLSEAVRVQRAEVGVLLLRRRLDVAVLGQALRAGVREVITADDLTGLADAVRRSRELSLKMAGHQDHAVKEGKVVTVFSAKGGVGKTTFSTNLGAYLASTGAKVLVVDLDLAFGDVGISLQMLPQNSIIDLVQMAGHLDEKGLESVVTHHESGLDAACAPAEPSDADRIPGQIIGELLKVGKRKYDFIVVDTPPAFTEHVLAAFDNSDLLILLATLDIPAVKNLRLTLDTLDLLGSPKEDRVVVLNRSDAKVGLRAEDVVAVIKQEIAVMVPNSQAVPASVNRGVPIVLDEPKHAVSLAIKELAESFIKPLAASDGRDEPKERRGQDEHARRRILSWGGRR</sequence>
<dbReference type="GO" id="GO:0016887">
    <property type="term" value="F:ATP hydrolysis activity"/>
    <property type="evidence" value="ECO:0007669"/>
    <property type="project" value="TreeGrafter"/>
</dbReference>
<feature type="compositionally biased region" description="Basic and acidic residues" evidence="1">
    <location>
        <begin position="372"/>
        <end position="387"/>
    </location>
</feature>
<dbReference type="InterPro" id="IPR027417">
    <property type="entry name" value="P-loop_NTPase"/>
</dbReference>
<name>A0A1H9XC49_9MICO</name>
<dbReference type="SUPFAM" id="SSF52540">
    <property type="entry name" value="P-loop containing nucleoside triphosphate hydrolases"/>
    <property type="match status" value="1"/>
</dbReference>
<dbReference type="PANTHER" id="PTHR43384:SF13">
    <property type="entry name" value="SLR0110 PROTEIN"/>
    <property type="match status" value="1"/>
</dbReference>
<dbReference type="GO" id="GO:0009898">
    <property type="term" value="C:cytoplasmic side of plasma membrane"/>
    <property type="evidence" value="ECO:0007669"/>
    <property type="project" value="TreeGrafter"/>
</dbReference>
<dbReference type="AlphaFoldDB" id="A0A1H9XC49"/>
<reference evidence="4" key="1">
    <citation type="submission" date="2016-10" db="EMBL/GenBank/DDBJ databases">
        <authorList>
            <person name="Varghese N."/>
            <person name="Submissions S."/>
        </authorList>
    </citation>
    <scope>NUCLEOTIDE SEQUENCE [LARGE SCALE GENOMIC DNA]</scope>
    <source>
        <strain evidence="4">CGMCC 1.6963</strain>
    </source>
</reference>
<dbReference type="Gene3D" id="3.40.50.300">
    <property type="entry name" value="P-loop containing nucleotide triphosphate hydrolases"/>
    <property type="match status" value="1"/>
</dbReference>
<feature type="compositionally biased region" description="Basic residues" evidence="1">
    <location>
        <begin position="388"/>
        <end position="398"/>
    </location>
</feature>
<dbReference type="EMBL" id="FOHB01000007">
    <property type="protein sequence ID" value="SES43766.1"/>
    <property type="molecule type" value="Genomic_DNA"/>
</dbReference>
<protein>
    <submittedName>
        <fullName evidence="3">Pilus assembly protein CpaE</fullName>
    </submittedName>
</protein>
<dbReference type="InterPro" id="IPR050625">
    <property type="entry name" value="ParA/MinD_ATPase"/>
</dbReference>
<feature type="domain" description="AAA" evidence="2">
    <location>
        <begin position="130"/>
        <end position="289"/>
    </location>
</feature>
<accession>A0A1H9XC49</accession>